<protein>
    <submittedName>
        <fullName evidence="6">DoxX family protein</fullName>
    </submittedName>
</protein>
<sequence>MKKIWIGRVISALPVLILLFSASMKLTKNADYIKNMINAGVPETLVPTLLILQLLSTILYVIPKTAYIGAVLITGYMGGAIFTHLRIGEPVVLQTLLPIFAWLGLYLRDERLTKLMPIN</sequence>
<dbReference type="KEGG" id="psti:SOO65_07095"/>
<dbReference type="InterPro" id="IPR032808">
    <property type="entry name" value="DoxX"/>
</dbReference>
<keyword evidence="2 5" id="KW-0812">Transmembrane</keyword>
<dbReference type="Pfam" id="PF13564">
    <property type="entry name" value="DoxX_2"/>
    <property type="match status" value="1"/>
</dbReference>
<comment type="subcellular location">
    <subcellularLocation>
        <location evidence="1">Membrane</location>
        <topology evidence="1">Multi-pass membrane protein</topology>
    </subcellularLocation>
</comment>
<proteinExistence type="predicted"/>
<organism evidence="6 7">
    <name type="scientific">Peredibacter starrii</name>
    <dbReference type="NCBI Taxonomy" id="28202"/>
    <lineage>
        <taxon>Bacteria</taxon>
        <taxon>Pseudomonadati</taxon>
        <taxon>Bdellovibrionota</taxon>
        <taxon>Bacteriovoracia</taxon>
        <taxon>Bacteriovoracales</taxon>
        <taxon>Bacteriovoracaceae</taxon>
        <taxon>Peredibacter</taxon>
    </lineage>
</organism>
<feature type="transmembrane region" description="Helical" evidence="5">
    <location>
        <begin position="91"/>
        <end position="107"/>
    </location>
</feature>
<accession>A0AAX4HSX8</accession>
<keyword evidence="3 5" id="KW-1133">Transmembrane helix</keyword>
<dbReference type="EMBL" id="CP139487">
    <property type="protein sequence ID" value="WPU66508.1"/>
    <property type="molecule type" value="Genomic_DNA"/>
</dbReference>
<feature type="transmembrane region" description="Helical" evidence="5">
    <location>
        <begin position="67"/>
        <end position="85"/>
    </location>
</feature>
<name>A0AAX4HSX8_9BACT</name>
<evidence type="ECO:0000313" key="6">
    <source>
        <dbReference type="EMBL" id="WPU66508.1"/>
    </source>
</evidence>
<evidence type="ECO:0000313" key="7">
    <source>
        <dbReference type="Proteomes" id="UP001324634"/>
    </source>
</evidence>
<evidence type="ECO:0000256" key="1">
    <source>
        <dbReference type="ARBA" id="ARBA00004141"/>
    </source>
</evidence>
<feature type="transmembrane region" description="Helical" evidence="5">
    <location>
        <begin position="45"/>
        <end position="62"/>
    </location>
</feature>
<dbReference type="Proteomes" id="UP001324634">
    <property type="component" value="Chromosome"/>
</dbReference>
<evidence type="ECO:0000256" key="3">
    <source>
        <dbReference type="ARBA" id="ARBA00022989"/>
    </source>
</evidence>
<evidence type="ECO:0000256" key="2">
    <source>
        <dbReference type="ARBA" id="ARBA00022692"/>
    </source>
</evidence>
<reference evidence="6 7" key="1">
    <citation type="submission" date="2023-11" db="EMBL/GenBank/DDBJ databases">
        <title>Peredibacter starrii A3.12.</title>
        <authorList>
            <person name="Mitchell R.J."/>
        </authorList>
    </citation>
    <scope>NUCLEOTIDE SEQUENCE [LARGE SCALE GENOMIC DNA]</scope>
    <source>
        <strain evidence="6 7">A3.12</strain>
    </source>
</reference>
<keyword evidence="4 5" id="KW-0472">Membrane</keyword>
<dbReference type="AlphaFoldDB" id="A0AAX4HSX8"/>
<keyword evidence="7" id="KW-1185">Reference proteome</keyword>
<dbReference type="RefSeq" id="WP_321398790.1">
    <property type="nucleotide sequence ID" value="NZ_CP139487.1"/>
</dbReference>
<evidence type="ECO:0000256" key="5">
    <source>
        <dbReference type="SAM" id="Phobius"/>
    </source>
</evidence>
<evidence type="ECO:0000256" key="4">
    <source>
        <dbReference type="ARBA" id="ARBA00023136"/>
    </source>
</evidence>
<dbReference type="GO" id="GO:0016020">
    <property type="term" value="C:membrane"/>
    <property type="evidence" value="ECO:0007669"/>
    <property type="project" value="UniProtKB-SubCell"/>
</dbReference>
<gene>
    <name evidence="6" type="ORF">SOO65_07095</name>
</gene>